<dbReference type="GO" id="GO:0098839">
    <property type="term" value="C:postsynaptic density membrane"/>
    <property type="evidence" value="ECO:0007669"/>
    <property type="project" value="TreeGrafter"/>
</dbReference>
<accession>A0A673AVQ0</accession>
<dbReference type="AlphaFoldDB" id="A0A673AVQ0"/>
<evidence type="ECO:0000256" key="1">
    <source>
        <dbReference type="ARBA" id="ARBA00022614"/>
    </source>
</evidence>
<keyword evidence="1" id="KW-0433">Leucine-rich repeat</keyword>
<feature type="domain" description="LRRCT" evidence="4">
    <location>
        <begin position="74"/>
        <end position="119"/>
    </location>
</feature>
<dbReference type="SMART" id="SM00082">
    <property type="entry name" value="LRRCT"/>
    <property type="match status" value="1"/>
</dbReference>
<evidence type="ECO:0000313" key="5">
    <source>
        <dbReference type="Ensembl" id="ENSSORP00005032437.1"/>
    </source>
</evidence>
<dbReference type="PANTHER" id="PTHR45842:SF6">
    <property type="entry name" value="LEUCINE-RICH REPEAT AND FIBRONECTIN TYPE-III DOMAIN-CONTAINING PROTEIN 2"/>
    <property type="match status" value="1"/>
</dbReference>
<dbReference type="InterPro" id="IPR050467">
    <property type="entry name" value="LRFN"/>
</dbReference>
<reference evidence="5" key="2">
    <citation type="submission" date="2025-09" db="UniProtKB">
        <authorList>
            <consortium name="Ensembl"/>
        </authorList>
    </citation>
    <scope>IDENTIFICATION</scope>
</reference>
<dbReference type="Proteomes" id="UP000472271">
    <property type="component" value="Unassembled WGS sequence"/>
</dbReference>
<dbReference type="InterPro" id="IPR032675">
    <property type="entry name" value="LRR_dom_sf"/>
</dbReference>
<protein>
    <recommendedName>
        <fullName evidence="4">LRRCT domain-containing protein</fullName>
    </recommendedName>
</protein>
<reference evidence="5" key="1">
    <citation type="submission" date="2025-08" db="UniProtKB">
        <authorList>
            <consortium name="Ensembl"/>
        </authorList>
    </citation>
    <scope>IDENTIFICATION</scope>
</reference>
<feature type="compositionally biased region" description="Basic and acidic residues" evidence="3">
    <location>
        <begin position="181"/>
        <end position="193"/>
    </location>
</feature>
<evidence type="ECO:0000313" key="6">
    <source>
        <dbReference type="Proteomes" id="UP000472271"/>
    </source>
</evidence>
<evidence type="ECO:0000256" key="3">
    <source>
        <dbReference type="SAM" id="MobiDB-lite"/>
    </source>
</evidence>
<dbReference type="Ensembl" id="ENSSORT00005033325.1">
    <property type="protein sequence ID" value="ENSSORP00005032437.1"/>
    <property type="gene ID" value="ENSSORG00005015383.1"/>
</dbReference>
<dbReference type="InterPro" id="IPR000483">
    <property type="entry name" value="Cys-rich_flank_reg_C"/>
</dbReference>
<dbReference type="PANTHER" id="PTHR45842">
    <property type="entry name" value="SYNAPTIC ADHESION-LIKE MOLECULE SALM"/>
    <property type="match status" value="1"/>
</dbReference>
<evidence type="ECO:0000259" key="4">
    <source>
        <dbReference type="SMART" id="SM00082"/>
    </source>
</evidence>
<feature type="region of interest" description="Disordered" evidence="3">
    <location>
        <begin position="158"/>
        <end position="193"/>
    </location>
</feature>
<proteinExistence type="predicted"/>
<dbReference type="InParanoid" id="A0A673AVQ0"/>
<dbReference type="GO" id="GO:0009986">
    <property type="term" value="C:cell surface"/>
    <property type="evidence" value="ECO:0007669"/>
    <property type="project" value="TreeGrafter"/>
</dbReference>
<dbReference type="Gene3D" id="3.80.10.10">
    <property type="entry name" value="Ribonuclease Inhibitor"/>
    <property type="match status" value="1"/>
</dbReference>
<feature type="compositionally biased region" description="Polar residues" evidence="3">
    <location>
        <begin position="163"/>
        <end position="176"/>
    </location>
</feature>
<evidence type="ECO:0000256" key="2">
    <source>
        <dbReference type="ARBA" id="ARBA00022729"/>
    </source>
</evidence>
<organism evidence="5 6">
    <name type="scientific">Sphaeramia orbicularis</name>
    <name type="common">orbiculate cardinalfish</name>
    <dbReference type="NCBI Taxonomy" id="375764"/>
    <lineage>
        <taxon>Eukaryota</taxon>
        <taxon>Metazoa</taxon>
        <taxon>Chordata</taxon>
        <taxon>Craniata</taxon>
        <taxon>Vertebrata</taxon>
        <taxon>Euteleostomi</taxon>
        <taxon>Actinopterygii</taxon>
        <taxon>Neopterygii</taxon>
        <taxon>Teleostei</taxon>
        <taxon>Neoteleostei</taxon>
        <taxon>Acanthomorphata</taxon>
        <taxon>Gobiaria</taxon>
        <taxon>Kurtiformes</taxon>
        <taxon>Apogonoidei</taxon>
        <taxon>Apogonidae</taxon>
        <taxon>Apogoninae</taxon>
        <taxon>Sphaeramia</taxon>
    </lineage>
</organism>
<sequence length="193" mass="21390">PPPPHPLVSLLTNSTHRSTTLRTRITTWMYPCLLDLTSNRLQKLPPDPIFARAQDSMILTTPYAPQLSLSLGGNPLHCNCEMLWLLRLERDDDLETCASPPALKGRYFWNVKEEEFACQPPLITQLWNLYLHRSKCGWGVYGLSGGYQLSSSLISAMAPGSRRSPNPVSLTSQAPQGSARGSKEPPEKGSECV</sequence>
<keyword evidence="6" id="KW-1185">Reference proteome</keyword>
<name>A0A673AVQ0_9TELE</name>
<dbReference type="SUPFAM" id="SSF52058">
    <property type="entry name" value="L domain-like"/>
    <property type="match status" value="1"/>
</dbReference>
<keyword evidence="2" id="KW-0732">Signal</keyword>